<evidence type="ECO:0000313" key="2">
    <source>
        <dbReference type="Proteomes" id="UP001244011"/>
    </source>
</evidence>
<dbReference type="GeneID" id="85313943"/>
<dbReference type="Proteomes" id="UP001244011">
    <property type="component" value="Unassembled WGS sequence"/>
</dbReference>
<dbReference type="AlphaFoldDB" id="A0AAJ0FB60"/>
<gene>
    <name evidence="1" type="ORF">QBC33DRAFT_574459</name>
</gene>
<dbReference type="RefSeq" id="XP_060278344.1">
    <property type="nucleotide sequence ID" value="XM_060430756.1"/>
</dbReference>
<proteinExistence type="predicted"/>
<organism evidence="1 2">
    <name type="scientific">Phialemonium atrogriseum</name>
    <dbReference type="NCBI Taxonomy" id="1093897"/>
    <lineage>
        <taxon>Eukaryota</taxon>
        <taxon>Fungi</taxon>
        <taxon>Dikarya</taxon>
        <taxon>Ascomycota</taxon>
        <taxon>Pezizomycotina</taxon>
        <taxon>Sordariomycetes</taxon>
        <taxon>Sordariomycetidae</taxon>
        <taxon>Cephalothecales</taxon>
        <taxon>Cephalothecaceae</taxon>
        <taxon>Phialemonium</taxon>
    </lineage>
</organism>
<accession>A0AAJ0FB60</accession>
<dbReference type="EMBL" id="MU839042">
    <property type="protein sequence ID" value="KAK1762131.1"/>
    <property type="molecule type" value="Genomic_DNA"/>
</dbReference>
<protein>
    <submittedName>
        <fullName evidence="1">Uncharacterized protein</fullName>
    </submittedName>
</protein>
<comment type="caution">
    <text evidence="1">The sequence shown here is derived from an EMBL/GenBank/DDBJ whole genome shotgun (WGS) entry which is preliminary data.</text>
</comment>
<reference evidence="1" key="1">
    <citation type="submission" date="2023-06" db="EMBL/GenBank/DDBJ databases">
        <title>Genome-scale phylogeny and comparative genomics of the fungal order Sordariales.</title>
        <authorList>
            <consortium name="Lawrence Berkeley National Laboratory"/>
            <person name="Hensen N."/>
            <person name="Bonometti L."/>
            <person name="Westerberg I."/>
            <person name="Brannstrom I.O."/>
            <person name="Guillou S."/>
            <person name="Cros-Aarteil S."/>
            <person name="Calhoun S."/>
            <person name="Haridas S."/>
            <person name="Kuo A."/>
            <person name="Mondo S."/>
            <person name="Pangilinan J."/>
            <person name="Riley R."/>
            <person name="Labutti K."/>
            <person name="Andreopoulos B."/>
            <person name="Lipzen A."/>
            <person name="Chen C."/>
            <person name="Yanf M."/>
            <person name="Daum C."/>
            <person name="Ng V."/>
            <person name="Clum A."/>
            <person name="Steindorff A."/>
            <person name="Ohm R."/>
            <person name="Martin F."/>
            <person name="Silar P."/>
            <person name="Natvig D."/>
            <person name="Lalanne C."/>
            <person name="Gautier V."/>
            <person name="Ament-Velasquez S.L."/>
            <person name="Kruys A."/>
            <person name="Hutchinson M.I."/>
            <person name="Powell A.J."/>
            <person name="Barry K."/>
            <person name="Miller A.N."/>
            <person name="Grigoriev I.V."/>
            <person name="Debuchy R."/>
            <person name="Gladieux P."/>
            <person name="Thoren M.H."/>
            <person name="Johannesson H."/>
        </authorList>
    </citation>
    <scope>NUCLEOTIDE SEQUENCE</scope>
    <source>
        <strain evidence="1">8032-3</strain>
    </source>
</reference>
<keyword evidence="2" id="KW-1185">Reference proteome</keyword>
<name>A0AAJ0FB60_9PEZI</name>
<sequence length="409" mass="45707">MRQRLHPPKSQPLRPNAMTWASRLDDTHYNLRRGQVRAFDEDSKYYMQIWPGQYSGRDYLWEGVRLLEAVPFESGCIGCIVADNYMVEGNENLTGSILRSELLCAWCLVCRQMQEYPHLRQLSVLIITMTSRLMRVIQAIVPDTKALTLEKPAIAMRVVWQQELDSMTGETDDGRNNWRQALGWLVFNTKTEDQVLVLPKNSSGALVVSTKGKVDRFPGATCVITKRRTAGRRREALVTWEILKVGCVGYGTIDAEAEMLIVKRDWLAPVIESLARALNLPDYGSLIDDLKRGCVLVIPDVDKDEPVLFINNATPQELALKDDSVEDSSAKDTHVDQGTRSIVLVIDDKPAIRMLIIETPEENGSRVIETDDSPASLVADVAQKAAAGPVLKVVFITGFAENVAIAREN</sequence>
<evidence type="ECO:0000313" key="1">
    <source>
        <dbReference type="EMBL" id="KAK1762131.1"/>
    </source>
</evidence>